<keyword evidence="2" id="KW-0732">Signal</keyword>
<protein>
    <submittedName>
        <fullName evidence="3">Uncharacterized protein</fullName>
    </submittedName>
</protein>
<sequence>MRKVAFVAALASLTAVTAAQARVDFRVQARCIAAYEVAASQLESDSANAGAKKRIAKLDAARERTSLALATRTDLSPADSRASQQERKAEEARLDKLAPAAVQAAADNCDSQLGL</sequence>
<evidence type="ECO:0000256" key="1">
    <source>
        <dbReference type="SAM" id="MobiDB-lite"/>
    </source>
</evidence>
<accession>A0A2D2AYV2</accession>
<dbReference type="RefSeq" id="WP_099622414.1">
    <property type="nucleotide sequence ID" value="NZ_CP024201.1"/>
</dbReference>
<reference evidence="3 4" key="1">
    <citation type="submission" date="2017-10" db="EMBL/GenBank/DDBJ databases">
        <title>Genome sequence of Caulobacter mirabilis FWC38.</title>
        <authorList>
            <person name="Fiebig A."/>
            <person name="Crosson S."/>
        </authorList>
    </citation>
    <scope>NUCLEOTIDE SEQUENCE [LARGE SCALE GENOMIC DNA]</scope>
    <source>
        <strain evidence="3 4">FWC 38</strain>
    </source>
</reference>
<feature type="region of interest" description="Disordered" evidence="1">
    <location>
        <begin position="69"/>
        <end position="94"/>
    </location>
</feature>
<dbReference type="KEGG" id="cmb:CSW64_12425"/>
<name>A0A2D2AYV2_9CAUL</name>
<dbReference type="Proteomes" id="UP000228945">
    <property type="component" value="Chromosome"/>
</dbReference>
<evidence type="ECO:0000313" key="4">
    <source>
        <dbReference type="Proteomes" id="UP000228945"/>
    </source>
</evidence>
<feature type="compositionally biased region" description="Basic and acidic residues" evidence="1">
    <location>
        <begin position="84"/>
        <end position="94"/>
    </location>
</feature>
<keyword evidence="4" id="KW-1185">Reference proteome</keyword>
<evidence type="ECO:0000313" key="3">
    <source>
        <dbReference type="EMBL" id="ATQ43162.1"/>
    </source>
</evidence>
<dbReference type="EMBL" id="CP024201">
    <property type="protein sequence ID" value="ATQ43162.1"/>
    <property type="molecule type" value="Genomic_DNA"/>
</dbReference>
<feature type="signal peptide" evidence="2">
    <location>
        <begin position="1"/>
        <end position="21"/>
    </location>
</feature>
<evidence type="ECO:0000256" key="2">
    <source>
        <dbReference type="SAM" id="SignalP"/>
    </source>
</evidence>
<proteinExistence type="predicted"/>
<organism evidence="3 4">
    <name type="scientific">Caulobacter mirabilis</name>
    <dbReference type="NCBI Taxonomy" id="69666"/>
    <lineage>
        <taxon>Bacteria</taxon>
        <taxon>Pseudomonadati</taxon>
        <taxon>Pseudomonadota</taxon>
        <taxon>Alphaproteobacteria</taxon>
        <taxon>Caulobacterales</taxon>
        <taxon>Caulobacteraceae</taxon>
        <taxon>Caulobacter</taxon>
    </lineage>
</organism>
<feature type="chain" id="PRO_5013783423" evidence="2">
    <location>
        <begin position="22"/>
        <end position="115"/>
    </location>
</feature>
<dbReference type="AlphaFoldDB" id="A0A2D2AYV2"/>
<gene>
    <name evidence="3" type="ORF">CSW64_12425</name>
</gene>